<gene>
    <name evidence="3" type="ORF">Tco_0892850</name>
</gene>
<sequence length="548" mass="61199">MDATGVLKPALKSSAGGGLISKIRNIEGNLRMPMRSVTFTKPLNDKDDSTHEVSLGDVPHGTKESDPTQTKVKSSFASVVNVQPLRKVVKINELRNEIKVNGAAVTIEAVKAVNARFVNTLYGYFIGDRLAYPLVENYVKNTWAKYGLKRIQLHEEFFLFQFDTREGMESVLENGPWLIRRVPLILNEWTPNTILKKDEIKRVPFWVKMHYVPIVAYSDIGLSLITTQIGKPLMLDSYTSNMCLHSWGRSTYVRALIEISADVDLMDSLVIAIRLTLNTNGLLLVKKKKVRAKKNSKKQVEGGETSKQKVIPMENVKNVVNGSYKPLGDPIKVSTQNSFSALEEMILLDQFVGNGAIFKPYRISDHSPSVLLSIPSRNELSRSFKFFNVAISWIKDLKVWFVTVSFSCSGIDILQADLDSDPSNVTIREEEAAAIVAFNEALLLEEKLLKQKAKITWLREGDANTAYTFHKLGDVNSATIIKEALDEFKGGSGLNSNSPSVLGWNLFVPEDNECHAGNIWRSQNKVGKLEEKAPQYRKKMAGDGTSTL</sequence>
<feature type="domain" description="DUF4283" evidence="2">
    <location>
        <begin position="114"/>
        <end position="194"/>
    </location>
</feature>
<reference evidence="3" key="1">
    <citation type="journal article" date="2022" name="Int. J. Mol. Sci.">
        <title>Draft Genome of Tanacetum Coccineum: Genomic Comparison of Closely Related Tanacetum-Family Plants.</title>
        <authorList>
            <person name="Yamashiro T."/>
            <person name="Shiraishi A."/>
            <person name="Nakayama K."/>
            <person name="Satake H."/>
        </authorList>
    </citation>
    <scope>NUCLEOTIDE SEQUENCE</scope>
</reference>
<dbReference type="Proteomes" id="UP001151760">
    <property type="component" value="Unassembled WGS sequence"/>
</dbReference>
<dbReference type="PANTHER" id="PTHR31286">
    <property type="entry name" value="GLYCINE-RICH CELL WALL STRUCTURAL PROTEIN 1.8-LIKE"/>
    <property type="match status" value="1"/>
</dbReference>
<evidence type="ECO:0000313" key="3">
    <source>
        <dbReference type="EMBL" id="GJT22913.1"/>
    </source>
</evidence>
<protein>
    <submittedName>
        <fullName evidence="3">Retrovirus-related pol polyprotein from transposon 17.6</fullName>
    </submittedName>
</protein>
<dbReference type="InterPro" id="IPR040256">
    <property type="entry name" value="At4g02000-like"/>
</dbReference>
<evidence type="ECO:0000259" key="2">
    <source>
        <dbReference type="Pfam" id="PF14111"/>
    </source>
</evidence>
<organism evidence="3 4">
    <name type="scientific">Tanacetum coccineum</name>
    <dbReference type="NCBI Taxonomy" id="301880"/>
    <lineage>
        <taxon>Eukaryota</taxon>
        <taxon>Viridiplantae</taxon>
        <taxon>Streptophyta</taxon>
        <taxon>Embryophyta</taxon>
        <taxon>Tracheophyta</taxon>
        <taxon>Spermatophyta</taxon>
        <taxon>Magnoliopsida</taxon>
        <taxon>eudicotyledons</taxon>
        <taxon>Gunneridae</taxon>
        <taxon>Pentapetalae</taxon>
        <taxon>asterids</taxon>
        <taxon>campanulids</taxon>
        <taxon>Asterales</taxon>
        <taxon>Asteraceae</taxon>
        <taxon>Asteroideae</taxon>
        <taxon>Anthemideae</taxon>
        <taxon>Anthemidinae</taxon>
        <taxon>Tanacetum</taxon>
    </lineage>
</organism>
<reference evidence="3" key="2">
    <citation type="submission" date="2022-01" db="EMBL/GenBank/DDBJ databases">
        <authorList>
            <person name="Yamashiro T."/>
            <person name="Shiraishi A."/>
            <person name="Satake H."/>
            <person name="Nakayama K."/>
        </authorList>
    </citation>
    <scope>NUCLEOTIDE SEQUENCE</scope>
</reference>
<accession>A0ABQ5C8F0</accession>
<dbReference type="EMBL" id="BQNB010014010">
    <property type="protein sequence ID" value="GJT22913.1"/>
    <property type="molecule type" value="Genomic_DNA"/>
</dbReference>
<feature type="region of interest" description="Disordered" evidence="1">
    <location>
        <begin position="41"/>
        <end position="70"/>
    </location>
</feature>
<evidence type="ECO:0000313" key="4">
    <source>
        <dbReference type="Proteomes" id="UP001151760"/>
    </source>
</evidence>
<proteinExistence type="predicted"/>
<keyword evidence="4" id="KW-1185">Reference proteome</keyword>
<dbReference type="PANTHER" id="PTHR31286:SF99">
    <property type="entry name" value="DUF4283 DOMAIN-CONTAINING PROTEIN"/>
    <property type="match status" value="1"/>
</dbReference>
<name>A0ABQ5C8F0_9ASTR</name>
<comment type="caution">
    <text evidence="3">The sequence shown here is derived from an EMBL/GenBank/DDBJ whole genome shotgun (WGS) entry which is preliminary data.</text>
</comment>
<dbReference type="Pfam" id="PF14111">
    <property type="entry name" value="DUF4283"/>
    <property type="match status" value="1"/>
</dbReference>
<evidence type="ECO:0000256" key="1">
    <source>
        <dbReference type="SAM" id="MobiDB-lite"/>
    </source>
</evidence>
<dbReference type="InterPro" id="IPR025558">
    <property type="entry name" value="DUF4283"/>
</dbReference>